<dbReference type="PANTHER" id="PTHR44845">
    <property type="entry name" value="CARRIER DOMAIN-CONTAINING PROTEIN"/>
    <property type="match status" value="1"/>
</dbReference>
<name>A0A395NWA1_TRIAR</name>
<protein>
    <submittedName>
        <fullName evidence="4">Non-ribosomal peptide synthetase</fullName>
    </submittedName>
</protein>
<feature type="domain" description="Thioester reductase (TE)" evidence="3">
    <location>
        <begin position="54"/>
        <end position="144"/>
    </location>
</feature>
<dbReference type="PANTHER" id="PTHR44845:SF6">
    <property type="entry name" value="BETA-ALANINE-ACTIVATING ENZYME"/>
    <property type="match status" value="1"/>
</dbReference>
<keyword evidence="1" id="KW-0596">Phosphopantetheine</keyword>
<dbReference type="SUPFAM" id="SSF51735">
    <property type="entry name" value="NAD(P)-binding Rossmann-fold domains"/>
    <property type="match status" value="1"/>
</dbReference>
<dbReference type="InterPro" id="IPR013120">
    <property type="entry name" value="FAR_NAD-bd"/>
</dbReference>
<dbReference type="STRING" id="490622.A0A395NWA1"/>
<proteinExistence type="predicted"/>
<dbReference type="EMBL" id="PXOA01000113">
    <property type="protein sequence ID" value="RFU80366.1"/>
    <property type="molecule type" value="Genomic_DNA"/>
</dbReference>
<evidence type="ECO:0000313" key="5">
    <source>
        <dbReference type="Proteomes" id="UP000266272"/>
    </source>
</evidence>
<keyword evidence="2" id="KW-0597">Phosphoprotein</keyword>
<evidence type="ECO:0000256" key="2">
    <source>
        <dbReference type="ARBA" id="ARBA00022553"/>
    </source>
</evidence>
<keyword evidence="5" id="KW-1185">Reference proteome</keyword>
<dbReference type="Proteomes" id="UP000266272">
    <property type="component" value="Unassembled WGS sequence"/>
</dbReference>
<dbReference type="Pfam" id="PF07993">
    <property type="entry name" value="NAD_binding_4"/>
    <property type="match status" value="1"/>
</dbReference>
<sequence>MQLPSEYLESSIASRVASIIETNPDNVAILDENITISYYDLHIRAQLLSQNPSKPGLHFTTSKIEIIIGDFSQPKLGLAKTANSKLASSISAICHLGAQVNYNQPYSNHRAANGIGTFNILEFTSAQRPKAFHYTSRLAAFGPAGLVEKNSTLVEGNSLLPHLEHSLPFEGGYGQTIYRLGFVLCHCVSGTGNPNDFMGRLLSDCAELGVCPLLPDQRKELIAADNVAKIIKTISMSDRNLGHVYHITSGLGKPIDMNNTFQLLSKLWSVEMRALPYPEWIKYLHRANKEGKSLRLQSLFPVL</sequence>
<reference evidence="4 5" key="1">
    <citation type="journal article" date="2018" name="PLoS Pathog.">
        <title>Evolution of structural diversity of trichothecenes, a family of toxins produced by plant pathogenic and entomopathogenic fungi.</title>
        <authorList>
            <person name="Proctor R.H."/>
            <person name="McCormick S.P."/>
            <person name="Kim H.S."/>
            <person name="Cardoza R.E."/>
            <person name="Stanley A.M."/>
            <person name="Lindo L."/>
            <person name="Kelly A."/>
            <person name="Brown D.W."/>
            <person name="Lee T."/>
            <person name="Vaughan M.M."/>
            <person name="Alexander N.J."/>
            <person name="Busman M."/>
            <person name="Gutierrez S."/>
        </authorList>
    </citation>
    <scope>NUCLEOTIDE SEQUENCE [LARGE SCALE GENOMIC DNA]</scope>
    <source>
        <strain evidence="4 5">IBT 40837</strain>
    </source>
</reference>
<accession>A0A395NWA1</accession>
<gene>
    <name evidence="4" type="ORF">TARUN_1832</name>
</gene>
<dbReference type="OrthoDB" id="408177at2759"/>
<comment type="caution">
    <text evidence="4">The sequence shown here is derived from an EMBL/GenBank/DDBJ whole genome shotgun (WGS) entry which is preliminary data.</text>
</comment>
<evidence type="ECO:0000313" key="4">
    <source>
        <dbReference type="EMBL" id="RFU80366.1"/>
    </source>
</evidence>
<dbReference type="InterPro" id="IPR036291">
    <property type="entry name" value="NAD(P)-bd_dom_sf"/>
</dbReference>
<evidence type="ECO:0000259" key="3">
    <source>
        <dbReference type="Pfam" id="PF07993"/>
    </source>
</evidence>
<organism evidence="4 5">
    <name type="scientific">Trichoderma arundinaceum</name>
    <dbReference type="NCBI Taxonomy" id="490622"/>
    <lineage>
        <taxon>Eukaryota</taxon>
        <taxon>Fungi</taxon>
        <taxon>Dikarya</taxon>
        <taxon>Ascomycota</taxon>
        <taxon>Pezizomycotina</taxon>
        <taxon>Sordariomycetes</taxon>
        <taxon>Hypocreomycetidae</taxon>
        <taxon>Hypocreales</taxon>
        <taxon>Hypocreaceae</taxon>
        <taxon>Trichoderma</taxon>
    </lineage>
</organism>
<evidence type="ECO:0000256" key="1">
    <source>
        <dbReference type="ARBA" id="ARBA00022450"/>
    </source>
</evidence>
<dbReference type="AlphaFoldDB" id="A0A395NWA1"/>
<dbReference type="Gene3D" id="3.40.50.720">
    <property type="entry name" value="NAD(P)-binding Rossmann-like Domain"/>
    <property type="match status" value="2"/>
</dbReference>